<dbReference type="SUPFAM" id="SSF117289">
    <property type="entry name" value="Nucleoporin domain"/>
    <property type="match status" value="1"/>
</dbReference>
<feature type="region of interest" description="Disordered" evidence="5">
    <location>
        <begin position="691"/>
        <end position="725"/>
    </location>
</feature>
<feature type="compositionally biased region" description="Acidic residues" evidence="5">
    <location>
        <begin position="703"/>
        <end position="719"/>
    </location>
</feature>
<dbReference type="PROSITE" id="PS50199">
    <property type="entry name" value="ZF_RANBP2_2"/>
    <property type="match status" value="1"/>
</dbReference>
<sequence length="1975" mass="215518">MDRDVEHVRMLDTGRISLDFDSQFVEKVLESNNCVNVQLFQHGNRSGLSYICSRNGKSIRLIGANSNHIFVGFMVCEYRITENLCQKYLKARDEALDHGLNVTHVALPTLTEKEDDRTKSAYCFEIALPSSPYYISLSHNEQILAVACNQNVYFYETAILQTKKSEATFFLAHFGNTLLEMAWRPWNCQNDEQMELLAVTSGNETFLYRLDGGKDVIDSISATSACWSPCGKQFALGSNDGNVWIYDRSSFSTNSEHIAPPESLDTEIGNFIVHHINWAEKELMFLGYKALNTTQEEEVVQAFLYEHKRIIALDEIVAFTEAMDCRKHQFYSCFLEEWQVITLLTLLKRMFFVGCSLSADVELLVADPDSNDWEVWKPQEKYQARLPMDVNDDESLPVGLQLVLNSSKSVNLDRGLYPPCPILSSVTTSGLLVSFALVDLSFGEEIGFLIKPDKKLLKQQGIRTGKIDVSKRQAQSQPSDIDEAAEKDCTHALQVFKEIDVNDTEEIPFARTGEFVNLLNASCKTTRLSAEAIQQQFRESGCIKKKEFLAWYSSHAINQMSLQEEQIKPSDTTDVPISKNPLSQFMPREGSWRCASCSVQNDNSEALRCVACTIPNPNQSQVTRADSSCSGFKFETKDSAAPYKFGLSSTSIKSIATLADQNIGFDFSGLTATPSTNVAAKQLKDSAKVNNLSTQSESYGQDGDNEFAEEDESADEEAERAEAGKAARDAFQATVSELGAIHSEDFSQLFKALGSTYCEEVHLPLLKPLLVDGILPEDIFVNWYTNWLFAEDSEDEDSEDDDCQKSPGFCTITDVSTPIAGTSPVASLRPFGKVTSPHEKNLSSVCFSINEELASCDTAVPIVTHAPSTSTEEEAPKPKLSAAMYPPDTSAKAQVPRLPADNLSKNFILAPSCASINVDSSQVKVSPTMYPPDTSSKAQPSLLSTSNLGTASNCALKVSIKGEFVSSKSSTSTSHLDTSPASQANMPTSHLPTTSSSAYPPDTSTKAKPPLLLASKSASFKTTTIPALAASAYPPDTSTKAKPPLLQASKSASSRTTTIPALAVSAYPPDTSVKPKPLQPKALTLMYPPNASAKTQVPYKVKNDAYAAQHSNSAISQDSSQDPSPFIVISKSTAQDMKISNVKWAHSGAPSETESDIMQYMAQLVNNFETSVQRSTKNAEHVARQNSAAQAKPLIEVRQLKQNIITLCRDVSTLDENRQKIENDTLYVIGSDSEVHEQIAFGYELFQGLQNVQWKQLMNEQPLDMESSEMRRKLKARIAEINRCCHDLEQHLTLLEEATNNDQIISSFRAENLFRVLKQTYEKSKTEYNKVCDLSLAIEALHVQDQHIPEITLPIGNVFNDKAESTKEMVRRLAEAERSTAAMHERFAKLCNGGINCRMLGPTVVMRKKSISSAIIRKDPDQIVSKLMSSARITIPSPVPTPRQIEFGKINPENAKKSVSVAGAQQAHNTHTKSIHSDDQSSPLESIMHRNIRKGDSCTSSDVSAKSKDNSNDSIRLAPIVGGVNRITVAPSIGFGQLLEAFYTKIDGEKVANVARQLSEYRGRESELLESLFVTYGLATRQNVKTLVKEFIESGVIPNKVPTSSGDVSAWQVNAMSKTTTTTGANNPVHVVAKEIPSSIAKPNAQTEAFTTRIDPQVRARLVKFYEKHNPSKLADVDKTLNKYKGREDELFRSLSNKYKVQVESVPNTVAPLRHSTNSSPFGNTSTFFPIQASPSTNSSTAGAPGTAFLTSFGNSSNTRPNTSSMANFGTSEPGSTFSKPSQPMAISKPFGGTTSSHRERLVQFYQKYNPGKLKDVDTTLAKYSGRETELFGLLEKKYGKQSLTQLTPQSGSVFGSESTSRNTAVPVFGASSTLGNSAASFGGTTAVFGGTNTLQQRSGSGFGGFASSTTKPSTTTGSGFGSFRSVGTGFGSIASSQGAGTGFGNGFGASAASPFGQSSSSAFNGSTSFTQMRS</sequence>
<evidence type="ECO:0000256" key="3">
    <source>
        <dbReference type="ARBA" id="ARBA00022833"/>
    </source>
</evidence>
<dbReference type="PANTHER" id="PTHR39666:SF1">
    <property type="entry name" value="NUCLEAR PORE COMPLEX NUP2_50_61 DOMAIN-CONTAINING PROTEIN"/>
    <property type="match status" value="1"/>
</dbReference>
<evidence type="ECO:0000256" key="5">
    <source>
        <dbReference type="SAM" id="MobiDB-lite"/>
    </source>
</evidence>
<evidence type="ECO:0000256" key="1">
    <source>
        <dbReference type="ARBA" id="ARBA00022723"/>
    </source>
</evidence>
<feature type="region of interest" description="Disordered" evidence="5">
    <location>
        <begin position="1955"/>
        <end position="1975"/>
    </location>
</feature>
<comment type="caution">
    <text evidence="7">The sequence shown here is derived from an EMBL/GenBank/DDBJ whole genome shotgun (WGS) entry which is preliminary data.</text>
</comment>
<dbReference type="InParanoid" id="A0A024GBN4"/>
<dbReference type="EMBL" id="CAIX01000061">
    <property type="protein sequence ID" value="CCI44079.1"/>
    <property type="molecule type" value="Genomic_DNA"/>
</dbReference>
<feature type="region of interest" description="Disordered" evidence="5">
    <location>
        <begin position="1756"/>
        <end position="1784"/>
    </location>
</feature>
<dbReference type="Proteomes" id="UP000053237">
    <property type="component" value="Unassembled WGS sequence"/>
</dbReference>
<feature type="region of interest" description="Disordered" evidence="5">
    <location>
        <begin position="967"/>
        <end position="1009"/>
    </location>
</feature>
<dbReference type="Gene3D" id="2.130.10.10">
    <property type="entry name" value="YVTN repeat-like/Quinoprotein amine dehydrogenase"/>
    <property type="match status" value="1"/>
</dbReference>
<gene>
    <name evidence="7" type="ORF">BN9_048630</name>
</gene>
<feature type="compositionally biased region" description="Polar residues" evidence="5">
    <location>
        <begin position="933"/>
        <end position="942"/>
    </location>
</feature>
<keyword evidence="1" id="KW-0479">Metal-binding</keyword>
<feature type="compositionally biased region" description="Polar residues" evidence="5">
    <location>
        <begin position="1756"/>
        <end position="1782"/>
    </location>
</feature>
<keyword evidence="3" id="KW-0862">Zinc</keyword>
<feature type="region of interest" description="Disordered" evidence="5">
    <location>
        <begin position="1463"/>
        <end position="1512"/>
    </location>
</feature>
<feature type="compositionally biased region" description="Low complexity" evidence="5">
    <location>
        <begin position="1906"/>
        <end position="1920"/>
    </location>
</feature>
<dbReference type="STRING" id="65357.A0A024GBN4"/>
<feature type="compositionally biased region" description="Polar residues" evidence="5">
    <location>
        <begin position="980"/>
        <end position="1006"/>
    </location>
</feature>
<evidence type="ECO:0000256" key="2">
    <source>
        <dbReference type="ARBA" id="ARBA00022771"/>
    </source>
</evidence>
<evidence type="ECO:0000313" key="7">
    <source>
        <dbReference type="EMBL" id="CCI44079.1"/>
    </source>
</evidence>
<dbReference type="GO" id="GO:0008270">
    <property type="term" value="F:zinc ion binding"/>
    <property type="evidence" value="ECO:0007669"/>
    <property type="project" value="UniProtKB-KW"/>
</dbReference>
<feature type="region of interest" description="Disordered" evidence="5">
    <location>
        <begin position="921"/>
        <end position="942"/>
    </location>
</feature>
<proteinExistence type="predicted"/>
<evidence type="ECO:0000256" key="4">
    <source>
        <dbReference type="PROSITE-ProRule" id="PRU00322"/>
    </source>
</evidence>
<feature type="domain" description="RanBP2-type" evidence="6">
    <location>
        <begin position="588"/>
        <end position="618"/>
    </location>
</feature>
<accession>A0A024GBN4</accession>
<keyword evidence="8" id="KW-1185">Reference proteome</keyword>
<dbReference type="OrthoDB" id="248320at2759"/>
<evidence type="ECO:0000259" key="6">
    <source>
        <dbReference type="PROSITE" id="PS50199"/>
    </source>
</evidence>
<feature type="region of interest" description="Disordered" evidence="5">
    <location>
        <begin position="1900"/>
        <end position="1920"/>
    </location>
</feature>
<evidence type="ECO:0000313" key="8">
    <source>
        <dbReference type="Proteomes" id="UP000053237"/>
    </source>
</evidence>
<reference evidence="7 8" key="1">
    <citation type="submission" date="2012-05" db="EMBL/GenBank/DDBJ databases">
        <title>Recombination and specialization in a pathogen metapopulation.</title>
        <authorList>
            <person name="Gardiner A."/>
            <person name="Kemen E."/>
            <person name="Schultz-Larsen T."/>
            <person name="MacLean D."/>
            <person name="Van Oosterhout C."/>
            <person name="Jones J.D.G."/>
        </authorList>
    </citation>
    <scope>NUCLEOTIDE SEQUENCE [LARGE SCALE GENOMIC DNA]</scope>
    <source>
        <strain evidence="7 8">Ac Nc2</strain>
    </source>
</reference>
<organism evidence="7 8">
    <name type="scientific">Albugo candida</name>
    <dbReference type="NCBI Taxonomy" id="65357"/>
    <lineage>
        <taxon>Eukaryota</taxon>
        <taxon>Sar</taxon>
        <taxon>Stramenopiles</taxon>
        <taxon>Oomycota</taxon>
        <taxon>Peronosporomycetes</taxon>
        <taxon>Albuginales</taxon>
        <taxon>Albuginaceae</taxon>
        <taxon>Albugo</taxon>
    </lineage>
</organism>
<dbReference type="Gene3D" id="4.10.1060.10">
    <property type="entry name" value="Zinc finger, RanBP2-type"/>
    <property type="match status" value="1"/>
</dbReference>
<protein>
    <recommendedName>
        <fullName evidence="6">RanBP2-type domain-containing protein</fullName>
    </recommendedName>
</protein>
<dbReference type="InterPro" id="IPR015943">
    <property type="entry name" value="WD40/YVTN_repeat-like_dom_sf"/>
</dbReference>
<feature type="compositionally biased region" description="Low complexity" evidence="5">
    <location>
        <begin position="967"/>
        <end position="979"/>
    </location>
</feature>
<name>A0A024GBN4_9STRA</name>
<dbReference type="InterPro" id="IPR001876">
    <property type="entry name" value="Znf_RanBP2"/>
</dbReference>
<dbReference type="PANTHER" id="PTHR39666">
    <property type="entry name" value="RANBP2-TYPE DOMAIN-CONTAINING PROTEIN"/>
    <property type="match status" value="1"/>
</dbReference>
<keyword evidence="2 4" id="KW-0863">Zinc-finger</keyword>